<dbReference type="AlphaFoldDB" id="A0A9X1HMC0"/>
<dbReference type="Pfam" id="PF13585">
    <property type="entry name" value="CHU_C"/>
    <property type="match status" value="1"/>
</dbReference>
<dbReference type="EMBL" id="JAIXNE010000002">
    <property type="protein sequence ID" value="MCA6074788.1"/>
    <property type="molecule type" value="Genomic_DNA"/>
</dbReference>
<sequence length="386" mass="42431">MYLRAALFLLIFTIQSNRSAAQTIQDGSVLFISENGILTADAAVSNEGFLQNEGIYHVRRNWSSNGIYQGAGTIVLDGTQTQTFRHNGQFISILDVGNPAGILIRGKVPVRRQLLLTDGEITTSSIDTLFTETDALISGGSPGSFVNGPLHRGGRGLVEFPVGISGTYLPVSLLDVTGGNTITVLQARANYSGNIPQGVTSVSRDFFWERSNYRDAFAGSEVSLPFYDDQLDRSSAVIIGLDRNSGDFTLYDDLDFFTGSFYEMISTNAPVSEHILLLGTLEENIRDETAFYIPNVLSPNAADQDNRVIKVFGDFVEEDFSFVVYDRRGMQVFESKSLTRMQFNGWNGTSARTGDLLPQGAYVYALRARNSRNEVIERTGTLTILN</sequence>
<comment type="caution">
    <text evidence="2">The sequence shown here is derived from an EMBL/GenBank/DDBJ whole genome shotgun (WGS) entry which is preliminary data.</text>
</comment>
<gene>
    <name evidence="2" type="ORF">LDX50_07895</name>
    <name evidence="3" type="ORF">LDX50_13865</name>
    <name evidence="4" type="ORF">LDX50_19585</name>
</gene>
<name>A0A9X1HMC0_9BACT</name>
<dbReference type="Proteomes" id="UP001139409">
    <property type="component" value="Unassembled WGS sequence"/>
</dbReference>
<evidence type="ECO:0000313" key="5">
    <source>
        <dbReference type="Proteomes" id="UP001139409"/>
    </source>
</evidence>
<evidence type="ECO:0000313" key="2">
    <source>
        <dbReference type="EMBL" id="MCA6074788.1"/>
    </source>
</evidence>
<accession>A0A9X1HMC0</accession>
<evidence type="ECO:0000313" key="3">
    <source>
        <dbReference type="EMBL" id="MCA6075965.1"/>
    </source>
</evidence>
<feature type="chain" id="PRO_5041155776" evidence="1">
    <location>
        <begin position="21"/>
        <end position="386"/>
    </location>
</feature>
<evidence type="ECO:0000313" key="4">
    <source>
        <dbReference type="EMBL" id="MCA6077093.1"/>
    </source>
</evidence>
<dbReference type="RefSeq" id="WP_225697900.1">
    <property type="nucleotide sequence ID" value="NZ_JAIXNE010000002.1"/>
</dbReference>
<dbReference type="EMBL" id="JAIXNE010000003">
    <property type="protein sequence ID" value="MCA6075965.1"/>
    <property type="molecule type" value="Genomic_DNA"/>
</dbReference>
<keyword evidence="1" id="KW-0732">Signal</keyword>
<feature type="signal peptide" evidence="1">
    <location>
        <begin position="1"/>
        <end position="20"/>
    </location>
</feature>
<keyword evidence="5" id="KW-1185">Reference proteome</keyword>
<organism evidence="2 5">
    <name type="scientific">Fulvivirga sedimenti</name>
    <dbReference type="NCBI Taxonomy" id="2879465"/>
    <lineage>
        <taxon>Bacteria</taxon>
        <taxon>Pseudomonadati</taxon>
        <taxon>Bacteroidota</taxon>
        <taxon>Cytophagia</taxon>
        <taxon>Cytophagales</taxon>
        <taxon>Fulvivirgaceae</taxon>
        <taxon>Fulvivirga</taxon>
    </lineage>
</organism>
<protein>
    <submittedName>
        <fullName evidence="2">Gliding motility-associated C-terminal domain-containing protein</fullName>
    </submittedName>
</protein>
<proteinExistence type="predicted"/>
<evidence type="ECO:0000256" key="1">
    <source>
        <dbReference type="SAM" id="SignalP"/>
    </source>
</evidence>
<dbReference type="EMBL" id="JAIXNE010000004">
    <property type="protein sequence ID" value="MCA6077093.1"/>
    <property type="molecule type" value="Genomic_DNA"/>
</dbReference>
<reference evidence="2" key="1">
    <citation type="submission" date="2021-09" db="EMBL/GenBank/DDBJ databases">
        <title>Fulvivirga sp. isolated from coastal sediment.</title>
        <authorList>
            <person name="Yu H."/>
        </authorList>
    </citation>
    <scope>NUCLEOTIDE SEQUENCE</scope>
    <source>
        <strain evidence="2">1062</strain>
    </source>
</reference>